<organism evidence="2">
    <name type="scientific">Arundo donax</name>
    <name type="common">Giant reed</name>
    <name type="synonym">Donax arundinaceus</name>
    <dbReference type="NCBI Taxonomy" id="35708"/>
    <lineage>
        <taxon>Eukaryota</taxon>
        <taxon>Viridiplantae</taxon>
        <taxon>Streptophyta</taxon>
        <taxon>Embryophyta</taxon>
        <taxon>Tracheophyta</taxon>
        <taxon>Spermatophyta</taxon>
        <taxon>Magnoliopsida</taxon>
        <taxon>Liliopsida</taxon>
        <taxon>Poales</taxon>
        <taxon>Poaceae</taxon>
        <taxon>PACMAD clade</taxon>
        <taxon>Arundinoideae</taxon>
        <taxon>Arundineae</taxon>
        <taxon>Arundo</taxon>
    </lineage>
</organism>
<protein>
    <submittedName>
        <fullName evidence="2">Uncharacterized protein</fullName>
    </submittedName>
</protein>
<evidence type="ECO:0000256" key="1">
    <source>
        <dbReference type="SAM" id="Phobius"/>
    </source>
</evidence>
<proteinExistence type="predicted"/>
<keyword evidence="1" id="KW-0812">Transmembrane</keyword>
<reference evidence="2" key="2">
    <citation type="journal article" date="2015" name="Data Brief">
        <title>Shoot transcriptome of the giant reed, Arundo donax.</title>
        <authorList>
            <person name="Barrero R.A."/>
            <person name="Guerrero F.D."/>
            <person name="Moolhuijzen P."/>
            <person name="Goolsby J.A."/>
            <person name="Tidwell J."/>
            <person name="Bellgard S.E."/>
            <person name="Bellgard M.I."/>
        </authorList>
    </citation>
    <scope>NUCLEOTIDE SEQUENCE</scope>
    <source>
        <tissue evidence="2">Shoot tissue taken approximately 20 cm above the soil surface</tissue>
    </source>
</reference>
<reference evidence="2" key="1">
    <citation type="submission" date="2014-09" db="EMBL/GenBank/DDBJ databases">
        <authorList>
            <person name="Magalhaes I.L.F."/>
            <person name="Oliveira U."/>
            <person name="Santos F.R."/>
            <person name="Vidigal T.H.D.A."/>
            <person name="Brescovit A.D."/>
            <person name="Santos A.J."/>
        </authorList>
    </citation>
    <scope>NUCLEOTIDE SEQUENCE</scope>
    <source>
        <tissue evidence="2">Shoot tissue taken approximately 20 cm above the soil surface</tissue>
    </source>
</reference>
<keyword evidence="1" id="KW-1133">Transmembrane helix</keyword>
<feature type="transmembrane region" description="Helical" evidence="1">
    <location>
        <begin position="6"/>
        <end position="29"/>
    </location>
</feature>
<dbReference type="AlphaFoldDB" id="A0A0A9AI83"/>
<name>A0A0A9AI83_ARUDO</name>
<evidence type="ECO:0000313" key="2">
    <source>
        <dbReference type="EMBL" id="JAD50876.1"/>
    </source>
</evidence>
<dbReference type="EMBL" id="GBRH01247019">
    <property type="protein sequence ID" value="JAD50876.1"/>
    <property type="molecule type" value="Transcribed_RNA"/>
</dbReference>
<keyword evidence="1" id="KW-0472">Membrane</keyword>
<accession>A0A0A9AI83</accession>
<sequence length="54" mass="6504">MCLLATFAWIWYQCFASSVLMFFVLYIFVTKIWMPAFRMKNQLLEISPLIDKFS</sequence>